<evidence type="ECO:0000313" key="2">
    <source>
        <dbReference type="Proteomes" id="UP001232117"/>
    </source>
</evidence>
<dbReference type="RefSeq" id="WP_264532948.1">
    <property type="nucleotide sequence ID" value="NZ_CP092332.1"/>
</dbReference>
<proteinExistence type="predicted"/>
<organism evidence="1 2">
    <name type="scientific">Flavobacterium keumense</name>
    <dbReference type="NCBI Taxonomy" id="1306518"/>
    <lineage>
        <taxon>Bacteria</taxon>
        <taxon>Pseudomonadati</taxon>
        <taxon>Bacteroidota</taxon>
        <taxon>Flavobacteriia</taxon>
        <taxon>Flavobacteriales</taxon>
        <taxon>Flavobacteriaceae</taxon>
        <taxon>Flavobacterium</taxon>
    </lineage>
</organism>
<reference evidence="1 2" key="1">
    <citation type="submission" date="2023-06" db="EMBL/GenBank/DDBJ databases">
        <title>Complete Genome Sequence of Flavobacterium keumense K3R-10.</title>
        <authorList>
            <person name="Jeong H."/>
            <person name="Jhang S.Y."/>
            <person name="Kim J.N."/>
        </authorList>
    </citation>
    <scope>NUCLEOTIDE SEQUENCE [LARGE SCALE GENOMIC DNA]</scope>
    <source>
        <strain evidence="1 2">K3R-10</strain>
    </source>
</reference>
<accession>A0ABY8N4Q3</accession>
<name>A0ABY8N4Q3_9FLAO</name>
<gene>
    <name evidence="1" type="ORF">MG292_09605</name>
</gene>
<dbReference type="Proteomes" id="UP001232117">
    <property type="component" value="Chromosome"/>
</dbReference>
<sequence>MNTAKYIIKKTKLMNLTKKQLIEKKQYEKSVIKLKKNSASAHLDDTYFLLAQMYSQENDPLFI</sequence>
<evidence type="ECO:0000313" key="1">
    <source>
        <dbReference type="EMBL" id="WGK94326.1"/>
    </source>
</evidence>
<keyword evidence="2" id="KW-1185">Reference proteome</keyword>
<dbReference type="EMBL" id="CP092332">
    <property type="protein sequence ID" value="WGK94326.1"/>
    <property type="molecule type" value="Genomic_DNA"/>
</dbReference>
<protein>
    <submittedName>
        <fullName evidence="1">Uncharacterized protein</fullName>
    </submittedName>
</protein>